<dbReference type="PROSITE" id="PS00061">
    <property type="entry name" value="ADH_SHORT"/>
    <property type="match status" value="1"/>
</dbReference>
<dbReference type="PRINTS" id="PR00081">
    <property type="entry name" value="GDHRDH"/>
</dbReference>
<dbReference type="Proteomes" id="UP000403266">
    <property type="component" value="Unassembled WGS sequence"/>
</dbReference>
<feature type="transmembrane region" description="Helical" evidence="5">
    <location>
        <begin position="311"/>
        <end position="332"/>
    </location>
</feature>
<accession>A0A5N7MR51</accession>
<sequence length="388" mass="42298">MAVRQKSAEDQVVVITGASSGIGLATAHLFAERGAKGLILVARNEDALRKIADELSHGSTRAIAVAADVSKREDLERVARTAIETFGGFDTWVNDAAVALYGNLNDIPLEDQRQLFDVNYWGVVNGSMIAADHLRHRGGTIVNVGSVLSERTMILQTQYSASKHAVKAFTDGLRMELANQGTPVSVTLIKPSSIDTPYVEHARNYLDRENAVPPPAYDPHLVAKAIVFAAEHHRREITIGFGGWVIGAMGKVAPQLVDKAMEWTGYASQTTDHPERPGMRDNLYGAREDGDMYSSLPGEPRKTSLLLEAQLHPFVTAALLAGVAAGIATLFLPSMAGSRRPKQFKRPTPRYQPQPAMRRSGNGHDKRTFGPGHMSQRGPYEGRPQPRH</sequence>
<proteinExistence type="inferred from homology"/>
<organism evidence="6 7">
    <name type="scientific">Microvirga tunisiensis</name>
    <dbReference type="NCBI Taxonomy" id="2108360"/>
    <lineage>
        <taxon>Bacteria</taxon>
        <taxon>Pseudomonadati</taxon>
        <taxon>Pseudomonadota</taxon>
        <taxon>Alphaproteobacteria</taxon>
        <taxon>Hyphomicrobiales</taxon>
        <taxon>Methylobacteriaceae</taxon>
        <taxon>Microvirga</taxon>
    </lineage>
</organism>
<gene>
    <name evidence="6" type="ORF">FS320_29480</name>
</gene>
<evidence type="ECO:0000256" key="2">
    <source>
        <dbReference type="ARBA" id="ARBA00023002"/>
    </source>
</evidence>
<reference evidence="6 7" key="1">
    <citation type="journal article" date="2019" name="Syst. Appl. Microbiol.">
        <title>Microvirga tunisiensis sp. nov., a root nodule symbiotic bacterium isolated from Lupinus micranthus and L. luteus grown in Northern Tunisia.</title>
        <authorList>
            <person name="Msaddak A."/>
            <person name="Rejili M."/>
            <person name="Duran D."/>
            <person name="Mars M."/>
            <person name="Palacios J.M."/>
            <person name="Ruiz-Argueso T."/>
            <person name="Rey L."/>
            <person name="Imperial J."/>
        </authorList>
    </citation>
    <scope>NUCLEOTIDE SEQUENCE [LARGE SCALE GENOMIC DNA]</scope>
    <source>
        <strain evidence="6 7">Lmie10</strain>
    </source>
</reference>
<keyword evidence="2" id="KW-0560">Oxidoreductase</keyword>
<dbReference type="PRINTS" id="PR00080">
    <property type="entry name" value="SDRFAMILY"/>
</dbReference>
<dbReference type="AlphaFoldDB" id="A0A5N7MR51"/>
<evidence type="ECO:0000313" key="7">
    <source>
        <dbReference type="Proteomes" id="UP000403266"/>
    </source>
</evidence>
<dbReference type="NCBIfam" id="NF005495">
    <property type="entry name" value="PRK07109.1"/>
    <property type="match status" value="1"/>
</dbReference>
<comment type="caution">
    <text evidence="6">The sequence shown here is derived from an EMBL/GenBank/DDBJ whole genome shotgun (WGS) entry which is preliminary data.</text>
</comment>
<dbReference type="InterPro" id="IPR020904">
    <property type="entry name" value="Sc_DH/Rdtase_CS"/>
</dbReference>
<dbReference type="OrthoDB" id="9781689at2"/>
<feature type="compositionally biased region" description="Basic residues" evidence="4">
    <location>
        <begin position="339"/>
        <end position="348"/>
    </location>
</feature>
<dbReference type="PANTHER" id="PTHR44196:SF1">
    <property type="entry name" value="DEHYDROGENASE_REDUCTASE SDR FAMILY MEMBER 7B"/>
    <property type="match status" value="1"/>
</dbReference>
<dbReference type="InterPro" id="IPR002347">
    <property type="entry name" value="SDR_fam"/>
</dbReference>
<dbReference type="RefSeq" id="WP_152715816.1">
    <property type="nucleotide sequence ID" value="NZ_VOSJ01000208.1"/>
</dbReference>
<dbReference type="GO" id="GO:0016491">
    <property type="term" value="F:oxidoreductase activity"/>
    <property type="evidence" value="ECO:0007669"/>
    <property type="project" value="UniProtKB-KW"/>
</dbReference>
<dbReference type="EMBL" id="VOSK01000201">
    <property type="protein sequence ID" value="MPR29130.1"/>
    <property type="molecule type" value="Genomic_DNA"/>
</dbReference>
<evidence type="ECO:0000313" key="6">
    <source>
        <dbReference type="EMBL" id="MPR29130.1"/>
    </source>
</evidence>
<keyword evidence="5" id="KW-1133">Transmembrane helix</keyword>
<dbReference type="GO" id="GO:0016020">
    <property type="term" value="C:membrane"/>
    <property type="evidence" value="ECO:0007669"/>
    <property type="project" value="TreeGrafter"/>
</dbReference>
<evidence type="ECO:0000256" key="4">
    <source>
        <dbReference type="SAM" id="MobiDB-lite"/>
    </source>
</evidence>
<evidence type="ECO:0000256" key="1">
    <source>
        <dbReference type="ARBA" id="ARBA00006484"/>
    </source>
</evidence>
<dbReference type="SUPFAM" id="SSF51735">
    <property type="entry name" value="NAD(P)-binding Rossmann-fold domains"/>
    <property type="match status" value="1"/>
</dbReference>
<comment type="similarity">
    <text evidence="1 3">Belongs to the short-chain dehydrogenases/reductases (SDR) family.</text>
</comment>
<evidence type="ECO:0000256" key="3">
    <source>
        <dbReference type="RuleBase" id="RU000363"/>
    </source>
</evidence>
<protein>
    <submittedName>
        <fullName evidence="6">SDR family oxidoreductase</fullName>
    </submittedName>
</protein>
<feature type="region of interest" description="Disordered" evidence="4">
    <location>
        <begin position="338"/>
        <end position="388"/>
    </location>
</feature>
<keyword evidence="5" id="KW-0472">Membrane</keyword>
<dbReference type="PANTHER" id="PTHR44196">
    <property type="entry name" value="DEHYDROGENASE/REDUCTASE SDR FAMILY MEMBER 7B"/>
    <property type="match status" value="1"/>
</dbReference>
<keyword evidence="7" id="KW-1185">Reference proteome</keyword>
<dbReference type="CDD" id="cd05360">
    <property type="entry name" value="SDR_c3"/>
    <property type="match status" value="1"/>
</dbReference>
<name>A0A5N7MR51_9HYPH</name>
<keyword evidence="5" id="KW-0812">Transmembrane</keyword>
<dbReference type="Pfam" id="PF00106">
    <property type="entry name" value="adh_short"/>
    <property type="match status" value="1"/>
</dbReference>
<evidence type="ECO:0000256" key="5">
    <source>
        <dbReference type="SAM" id="Phobius"/>
    </source>
</evidence>
<dbReference type="InterPro" id="IPR036291">
    <property type="entry name" value="NAD(P)-bd_dom_sf"/>
</dbReference>
<dbReference type="Gene3D" id="3.40.50.720">
    <property type="entry name" value="NAD(P)-binding Rossmann-like Domain"/>
    <property type="match status" value="1"/>
</dbReference>